<evidence type="ECO:0000313" key="1">
    <source>
        <dbReference type="EMBL" id="MEW9304738.1"/>
    </source>
</evidence>
<proteinExistence type="predicted"/>
<dbReference type="Proteomes" id="UP001555786">
    <property type="component" value="Unassembled WGS sequence"/>
</dbReference>
<protein>
    <submittedName>
        <fullName evidence="1">Regulatory protein GemA</fullName>
    </submittedName>
</protein>
<dbReference type="Pfam" id="PF06252">
    <property type="entry name" value="GemA"/>
    <property type="match status" value="1"/>
</dbReference>
<evidence type="ECO:0000313" key="2">
    <source>
        <dbReference type="Proteomes" id="UP001555786"/>
    </source>
</evidence>
<name>A0ABV3PGV4_9HYPH</name>
<keyword evidence="2" id="KW-1185">Reference proteome</keyword>
<sequence>MSATARIHMLKSRAGLDDAAYRDLLQAATGQRSSKGLSRDQELRVIAQLEDLSKGAPARPGSAQRATGDYAPKLQALWMALHDLGAVESRSDKAMMAFVERQTGLSHTRFLTDPADSRKAIEALKKMAQRAGAEWKPERVAKDMGLTQLQADRWAILIAQAKILRDRGADAGVQRIAFADINKPLAPEQLLERQIELGRHIRELAGGKA</sequence>
<dbReference type="RefSeq" id="WP_367623044.1">
    <property type="nucleotide sequence ID" value="NZ_JBFNQD010000001.1"/>
</dbReference>
<reference evidence="1 2" key="1">
    <citation type="submission" date="2024-07" db="EMBL/GenBank/DDBJ databases">
        <title>Description of Labrys sedimenti sp. nov., isolated from a diclofenac-degrading enrichment culture.</title>
        <authorList>
            <person name="Tancsics A."/>
            <person name="Csepanyi A."/>
        </authorList>
    </citation>
    <scope>NUCLEOTIDE SEQUENCE [LARGE SCALE GENOMIC DNA]</scope>
    <source>
        <strain evidence="1 2">LMG 23578</strain>
    </source>
</reference>
<comment type="caution">
    <text evidence="1">The sequence shown here is derived from an EMBL/GenBank/DDBJ whole genome shotgun (WGS) entry which is preliminary data.</text>
</comment>
<organism evidence="1 2">
    <name type="scientific">Labrys neptuniae</name>
    <dbReference type="NCBI Taxonomy" id="376174"/>
    <lineage>
        <taxon>Bacteria</taxon>
        <taxon>Pseudomonadati</taxon>
        <taxon>Pseudomonadota</taxon>
        <taxon>Alphaproteobacteria</taxon>
        <taxon>Hyphomicrobiales</taxon>
        <taxon>Xanthobacteraceae</taxon>
        <taxon>Labrys</taxon>
    </lineage>
</organism>
<dbReference type="InterPro" id="IPR009363">
    <property type="entry name" value="Phage_Mu_Gp16"/>
</dbReference>
<accession>A0ABV3PGV4</accession>
<gene>
    <name evidence="1" type="ORF">ABXS05_04270</name>
</gene>
<dbReference type="EMBL" id="JBFNQD010000001">
    <property type="protein sequence ID" value="MEW9304738.1"/>
    <property type="molecule type" value="Genomic_DNA"/>
</dbReference>